<dbReference type="Gene3D" id="1.10.8.870">
    <property type="entry name" value="Alpha-glycerophosphate oxidase, cap domain"/>
    <property type="match status" value="1"/>
</dbReference>
<reference evidence="12" key="1">
    <citation type="submission" date="2022-01" db="EMBL/GenBank/DDBJ databases">
        <authorList>
            <person name="Criscuolo A."/>
        </authorList>
    </citation>
    <scope>NUCLEOTIDE SEQUENCE</scope>
    <source>
        <strain evidence="12">CIP111891</strain>
    </source>
</reference>
<comment type="pathway">
    <text evidence="2">Polyol metabolism; glycerol degradation via glycerol kinase pathway; glycerone phosphate from sn-glycerol 3-phosphate (aerobic route): step 1/1.</text>
</comment>
<evidence type="ECO:0000313" key="13">
    <source>
        <dbReference type="Proteomes" id="UP000838821"/>
    </source>
</evidence>
<evidence type="ECO:0000256" key="9">
    <source>
        <dbReference type="RuleBase" id="RU361217"/>
    </source>
</evidence>
<evidence type="ECO:0000313" key="12">
    <source>
        <dbReference type="EMBL" id="CAH1228221.1"/>
    </source>
</evidence>
<evidence type="ECO:0000256" key="5">
    <source>
        <dbReference type="ARBA" id="ARBA00022798"/>
    </source>
</evidence>
<dbReference type="PROSITE" id="PS00978">
    <property type="entry name" value="FAD_G3PDH_2"/>
    <property type="match status" value="1"/>
</dbReference>
<protein>
    <recommendedName>
        <fullName evidence="9">Glycerol-3-phosphate dehydrogenase</fullName>
        <ecNumber evidence="9">1.1.5.3</ecNumber>
    </recommendedName>
</protein>
<evidence type="ECO:0000256" key="2">
    <source>
        <dbReference type="ARBA" id="ARBA00004977"/>
    </source>
</evidence>
<feature type="domain" description="Alpha-glycerophosphate oxidase C-terminal" evidence="11">
    <location>
        <begin position="441"/>
        <end position="569"/>
    </location>
</feature>
<dbReference type="PANTHER" id="PTHR11985:SF35">
    <property type="entry name" value="ANAEROBIC GLYCEROL-3-PHOSPHATE DEHYDROGENASE SUBUNIT A"/>
    <property type="match status" value="1"/>
</dbReference>
<dbReference type="EC" id="1.1.5.3" evidence="9"/>
<keyword evidence="4 9" id="KW-0285">Flavoprotein</keyword>
<evidence type="ECO:0000259" key="11">
    <source>
        <dbReference type="Pfam" id="PF16901"/>
    </source>
</evidence>
<feature type="domain" description="FAD dependent oxidoreductase" evidence="10">
    <location>
        <begin position="38"/>
        <end position="412"/>
    </location>
</feature>
<gene>
    <name evidence="12" type="primary">glpD_2</name>
    <name evidence="12" type="ORF">PAECIP111891_06250</name>
</gene>
<comment type="similarity">
    <text evidence="3 9">Belongs to the FAD-dependent glycerol-3-phosphate dehydrogenase family.</text>
</comment>
<evidence type="ECO:0000256" key="8">
    <source>
        <dbReference type="ARBA" id="ARBA00049055"/>
    </source>
</evidence>
<keyword evidence="7 9" id="KW-0560">Oxidoreductase</keyword>
<dbReference type="Pfam" id="PF01266">
    <property type="entry name" value="DAO"/>
    <property type="match status" value="1"/>
</dbReference>
<accession>A0ABN8H8L1</accession>
<evidence type="ECO:0000259" key="10">
    <source>
        <dbReference type="Pfam" id="PF01266"/>
    </source>
</evidence>
<sequence length="590" mass="64470">MATGQMEAGQHKRVDQRRQFNGLKRKETLEAMAQQQFDVIVIGGGITGAGIALDAQSRGLRTALIEMQDFASGTSSRSTKLVHGGLRYLKQLDVKVVAEVGKERAIVYENGPHVTTPEWMLLPFYKGGTFGKLSTSLGLRVYDFLAGVKRSERRKMFSPNVTLQHEPLLKKKDLKGGGYYVEYRTDDARLTIEVMKKAVELGAMAVNYAKVEELIVKDGTLVGVRVVDQLAGAGGTAGTDGSDGKDGRERTASYSLYASKIVNAAGPWVDTLREMDRSKQGKTLHLTKGVHLVFDQSRFPLGQAIYFDTPDGRMVFAIPRDGKTYVGTTDTNYKGDIANPRITLADRAYVLRAANEMFPSLGLTEADVESSWTGLRPLIHQEGKDPSEISRRDEIFVSSSGLISMAGGKLTGYRKMAESVVNQIAAMLVAEGKVSAALPPSRTKTLPISGGDVGGSAQLAPFLRSKVSQGLRLGLTEPEAMLLAQRYGSNVDTVFALLEQHRDEAERRGMPAAVLAALVYAIEREMVVKPADFFIRRTGALFFDIAWARQWKAAATAFLAERFGWSEAQTAAYTAELEQLLHEAVHPLEA</sequence>
<dbReference type="PANTHER" id="PTHR11985">
    <property type="entry name" value="GLYCEROL-3-PHOSPHATE DEHYDROGENASE"/>
    <property type="match status" value="1"/>
</dbReference>
<dbReference type="Pfam" id="PF16901">
    <property type="entry name" value="DAO_C"/>
    <property type="match status" value="1"/>
</dbReference>
<organism evidence="12 13">
    <name type="scientific">Paenibacillus allorhizoplanae</name>
    <dbReference type="NCBI Taxonomy" id="2905648"/>
    <lineage>
        <taxon>Bacteria</taxon>
        <taxon>Bacillati</taxon>
        <taxon>Bacillota</taxon>
        <taxon>Bacilli</taxon>
        <taxon>Bacillales</taxon>
        <taxon>Paenibacillaceae</taxon>
        <taxon>Paenibacillus</taxon>
    </lineage>
</organism>
<proteinExistence type="inferred from homology"/>
<evidence type="ECO:0000256" key="6">
    <source>
        <dbReference type="ARBA" id="ARBA00022827"/>
    </source>
</evidence>
<comment type="catalytic activity">
    <reaction evidence="8 9">
        <text>a quinone + sn-glycerol 3-phosphate = dihydroxyacetone phosphate + a quinol</text>
        <dbReference type="Rhea" id="RHEA:18977"/>
        <dbReference type="ChEBI" id="CHEBI:24646"/>
        <dbReference type="ChEBI" id="CHEBI:57597"/>
        <dbReference type="ChEBI" id="CHEBI:57642"/>
        <dbReference type="ChEBI" id="CHEBI:132124"/>
        <dbReference type="EC" id="1.1.5.3"/>
    </reaction>
</comment>
<dbReference type="Gene3D" id="3.30.9.10">
    <property type="entry name" value="D-Amino Acid Oxidase, subunit A, domain 2"/>
    <property type="match status" value="1"/>
</dbReference>
<dbReference type="PROSITE" id="PS00977">
    <property type="entry name" value="FAD_G3PDH_1"/>
    <property type="match status" value="1"/>
</dbReference>
<dbReference type="Gene3D" id="3.50.50.60">
    <property type="entry name" value="FAD/NAD(P)-binding domain"/>
    <property type="match status" value="1"/>
</dbReference>
<dbReference type="InterPro" id="IPR000447">
    <property type="entry name" value="G3P_DH_FAD-dep"/>
</dbReference>
<dbReference type="SUPFAM" id="SSF54373">
    <property type="entry name" value="FAD-linked reductases, C-terminal domain"/>
    <property type="match status" value="1"/>
</dbReference>
<dbReference type="PRINTS" id="PR01001">
    <property type="entry name" value="FADG3PDH"/>
</dbReference>
<dbReference type="InterPro" id="IPR036188">
    <property type="entry name" value="FAD/NAD-bd_sf"/>
</dbReference>
<dbReference type="InterPro" id="IPR038299">
    <property type="entry name" value="DAO_C_sf"/>
</dbReference>
<comment type="caution">
    <text evidence="12">The sequence shown here is derived from an EMBL/GenBank/DDBJ whole genome shotgun (WGS) entry which is preliminary data.</text>
</comment>
<dbReference type="SUPFAM" id="SSF51905">
    <property type="entry name" value="FAD/NAD(P)-binding domain"/>
    <property type="match status" value="1"/>
</dbReference>
<evidence type="ECO:0000256" key="7">
    <source>
        <dbReference type="ARBA" id="ARBA00023002"/>
    </source>
</evidence>
<evidence type="ECO:0000256" key="4">
    <source>
        <dbReference type="ARBA" id="ARBA00022630"/>
    </source>
</evidence>
<keyword evidence="6" id="KW-0274">FAD</keyword>
<dbReference type="InterPro" id="IPR031656">
    <property type="entry name" value="DAO_C"/>
</dbReference>
<comment type="cofactor">
    <cofactor evidence="1 9">
        <name>FAD</name>
        <dbReference type="ChEBI" id="CHEBI:57692"/>
    </cofactor>
</comment>
<keyword evidence="5" id="KW-0319">Glycerol metabolism</keyword>
<dbReference type="RefSeq" id="WP_420851958.1">
    <property type="nucleotide sequence ID" value="NZ_CAKMMW010000030.1"/>
</dbReference>
<dbReference type="GO" id="GO:0004368">
    <property type="term" value="F:glycerol-3-phosphate dehydrogenase (quinone) activity"/>
    <property type="evidence" value="ECO:0007669"/>
    <property type="project" value="UniProtKB-EC"/>
</dbReference>
<dbReference type="EMBL" id="CAKMMW010000030">
    <property type="protein sequence ID" value="CAH1228221.1"/>
    <property type="molecule type" value="Genomic_DNA"/>
</dbReference>
<name>A0ABN8H8L1_9BACL</name>
<evidence type="ECO:0000256" key="3">
    <source>
        <dbReference type="ARBA" id="ARBA00007330"/>
    </source>
</evidence>
<dbReference type="Proteomes" id="UP000838821">
    <property type="component" value="Unassembled WGS sequence"/>
</dbReference>
<evidence type="ECO:0000256" key="1">
    <source>
        <dbReference type="ARBA" id="ARBA00001974"/>
    </source>
</evidence>
<dbReference type="InterPro" id="IPR006076">
    <property type="entry name" value="FAD-dep_OxRdtase"/>
</dbReference>
<keyword evidence="13" id="KW-1185">Reference proteome</keyword>